<gene>
    <name evidence="3" type="ORF">F5X71_27250</name>
</gene>
<dbReference type="RefSeq" id="WP_167464587.1">
    <property type="nucleotide sequence ID" value="NZ_CP046171.1"/>
</dbReference>
<dbReference type="Proteomes" id="UP000501705">
    <property type="component" value="Chromosome"/>
</dbReference>
<evidence type="ECO:0000256" key="1">
    <source>
        <dbReference type="SAM" id="MobiDB-lite"/>
    </source>
</evidence>
<reference evidence="3 4" key="1">
    <citation type="journal article" date="2019" name="ACS Chem. Biol.">
        <title>Identification and Mobilization of a Cryptic Antibiotic Biosynthesis Gene Locus from a Human-Pathogenic Nocardia Isolate.</title>
        <authorList>
            <person name="Herisse M."/>
            <person name="Ishida K."/>
            <person name="Porter J.L."/>
            <person name="Howden B."/>
            <person name="Hertweck C."/>
            <person name="Stinear T.P."/>
            <person name="Pidot S.J."/>
        </authorList>
    </citation>
    <scope>NUCLEOTIDE SEQUENCE [LARGE SCALE GENOMIC DNA]</scope>
    <source>
        <strain evidence="3 4">AUSMDU00024985</strain>
    </source>
</reference>
<dbReference type="PANTHER" id="PTHR40254:SF1">
    <property type="entry name" value="BLR0577 PROTEIN"/>
    <property type="match status" value="1"/>
</dbReference>
<dbReference type="InterPro" id="IPR038732">
    <property type="entry name" value="HpyO/CreE_NAD-binding"/>
</dbReference>
<dbReference type="InterPro" id="IPR052189">
    <property type="entry name" value="L-asp_N-monooxygenase_NS-form"/>
</dbReference>
<evidence type="ECO:0000313" key="3">
    <source>
        <dbReference type="EMBL" id="QIS05518.1"/>
    </source>
</evidence>
<protein>
    <recommendedName>
        <fullName evidence="2">FAD-dependent urate hydroxylase HpyO/Asp monooxygenase CreE-like FAD/NAD(P)-binding domain-containing protein</fullName>
    </recommendedName>
</protein>
<proteinExistence type="predicted"/>
<feature type="compositionally biased region" description="Polar residues" evidence="1">
    <location>
        <begin position="1"/>
        <end position="15"/>
    </location>
</feature>
<accession>A0A6G9XX78</accession>
<dbReference type="InterPro" id="IPR036188">
    <property type="entry name" value="FAD/NAD-bd_sf"/>
</dbReference>
<dbReference type="EMBL" id="CP046171">
    <property type="protein sequence ID" value="QIS05518.1"/>
    <property type="molecule type" value="Genomic_DNA"/>
</dbReference>
<feature type="domain" description="FAD-dependent urate hydroxylase HpyO/Asp monooxygenase CreE-like FAD/NAD(P)-binding" evidence="2">
    <location>
        <begin position="53"/>
        <end position="233"/>
    </location>
</feature>
<dbReference type="AlphaFoldDB" id="A0A6G9XX78"/>
<name>A0A6G9XX78_NOCBR</name>
<evidence type="ECO:0000259" key="2">
    <source>
        <dbReference type="Pfam" id="PF13454"/>
    </source>
</evidence>
<dbReference type="Gene3D" id="3.50.50.60">
    <property type="entry name" value="FAD/NAD(P)-binding domain"/>
    <property type="match status" value="1"/>
</dbReference>
<dbReference type="PANTHER" id="PTHR40254">
    <property type="entry name" value="BLR0577 PROTEIN"/>
    <property type="match status" value="1"/>
</dbReference>
<organism evidence="3 4">
    <name type="scientific">Nocardia brasiliensis</name>
    <dbReference type="NCBI Taxonomy" id="37326"/>
    <lineage>
        <taxon>Bacteria</taxon>
        <taxon>Bacillati</taxon>
        <taxon>Actinomycetota</taxon>
        <taxon>Actinomycetes</taxon>
        <taxon>Mycobacteriales</taxon>
        <taxon>Nocardiaceae</taxon>
        <taxon>Nocardia</taxon>
    </lineage>
</organism>
<feature type="region of interest" description="Disordered" evidence="1">
    <location>
        <begin position="1"/>
        <end position="20"/>
    </location>
</feature>
<dbReference type="Pfam" id="PF13454">
    <property type="entry name" value="NAD_binding_9"/>
    <property type="match status" value="1"/>
</dbReference>
<sequence>MSSHQLGTRELTTATGGEDLDDGAHSAVVLFPETLRRYPRPERSGAPEALRIAVVGVGPRGLSCYERICANIVRNGERFATEIFLIDSTKVGTGSVWRTDQSRHLLMNTVASQVTIFTDDSVAMEGPVVPGPSLYEWTSFLAKVGNFADLPDEFYAEACRTAPNTYPTRAIYGYYLRWAYEHIRDRYAGWVRTHELTATATDLRDDPTGRQELTLNTGERIESLDAVVLAQGHVSPRQPVDPGWPAEQVRQLGLLHIAPVNAADVDIDQVPERATTIIRGLGLTFFDYMALLTVGRDGRFKQSDVDGVLEYIPSGREPLIVAGCRRGVPHHARGENQKGIDERHIPTLLDPVRIAELRSRADRFGDISFRRDVWPLVAREVETVYYSLVIDDRISPRELRGFRARYLAAPTERAAASILDEYGITPQQRWDWELLGDPTAGRRFGDVAEFHRWLVDYLDADVRNARLGNVRGPVKATLDVLRDLRNEVRLIVDHGGITGESYRDDLDGWYTPLNAFLSIGPPTARIAELAALIRAGVVRIVGPGMRVRLDAEAGCFVASSPMVAGSTVTGSVLIDARLPEPDLRATGDVLLRNLLRSKDIRGFTLTNPDGSHYRTGGLEVARDSHAVLDATGRPHPRRFAVGVPTEAVHWVTAAGPRPGVNSVTLSDSDSVARTILDAYRTAAGPLPRKDYADGHR</sequence>
<dbReference type="SUPFAM" id="SSF51905">
    <property type="entry name" value="FAD/NAD(P)-binding domain"/>
    <property type="match status" value="1"/>
</dbReference>
<evidence type="ECO:0000313" key="4">
    <source>
        <dbReference type="Proteomes" id="UP000501705"/>
    </source>
</evidence>